<reference evidence="1 2" key="2">
    <citation type="journal article" date="2022" name="Mol. Ecol. Resour.">
        <title>The genomes of chicory, endive, great burdock and yacon provide insights into Asteraceae paleo-polyploidization history and plant inulin production.</title>
        <authorList>
            <person name="Fan W."/>
            <person name="Wang S."/>
            <person name="Wang H."/>
            <person name="Wang A."/>
            <person name="Jiang F."/>
            <person name="Liu H."/>
            <person name="Zhao H."/>
            <person name="Xu D."/>
            <person name="Zhang Y."/>
        </authorList>
    </citation>
    <scope>NUCLEOTIDE SEQUENCE [LARGE SCALE GENOMIC DNA]</scope>
    <source>
        <strain evidence="2">cv. Niubang</strain>
    </source>
</reference>
<proteinExistence type="predicted"/>
<accession>A0ACB8ZJC8</accession>
<keyword evidence="2" id="KW-1185">Reference proteome</keyword>
<dbReference type="Proteomes" id="UP001055879">
    <property type="component" value="Linkage Group LG10"/>
</dbReference>
<sequence length="340" mass="37734">MYIINILIKAQSSQYYFCQNVSTYTPNSTYGRNLDATLSFLPNTNSGYGFYNFSVGQGPDTANAISLCRGDAEPGMCQSCLNESIVQLRQACPNQREAIIYNDYDICYLWYSNATLLGNFNMDHDLIYLCDPNSTTSNKEQLNELLLPFMSKLSREAAAGGSLLKFAMGNVTSLAFPTIYGLTQCVPNLSGRQCSDCLEYTISQIPSYCDGNVGGSMGSPSCTIRFQIYRFDINTSVIPPPPSPPSPPPSPVLLRSHPVPPTGGKNSNTARTLSVIIIPTVGVIIMASICIFMVLRRKRKPIMKFESKYPIYNLIFPVITFLRSRLFYDKKGVESHGHYQ</sequence>
<dbReference type="EMBL" id="CM042056">
    <property type="protein sequence ID" value="KAI3698084.1"/>
    <property type="molecule type" value="Genomic_DNA"/>
</dbReference>
<evidence type="ECO:0000313" key="2">
    <source>
        <dbReference type="Proteomes" id="UP001055879"/>
    </source>
</evidence>
<name>A0ACB8ZJC8_ARCLA</name>
<evidence type="ECO:0000313" key="1">
    <source>
        <dbReference type="EMBL" id="KAI3698084.1"/>
    </source>
</evidence>
<protein>
    <submittedName>
        <fullName evidence="1">Uncharacterized protein</fullName>
    </submittedName>
</protein>
<organism evidence="1 2">
    <name type="scientific">Arctium lappa</name>
    <name type="common">Greater burdock</name>
    <name type="synonym">Lappa major</name>
    <dbReference type="NCBI Taxonomy" id="4217"/>
    <lineage>
        <taxon>Eukaryota</taxon>
        <taxon>Viridiplantae</taxon>
        <taxon>Streptophyta</taxon>
        <taxon>Embryophyta</taxon>
        <taxon>Tracheophyta</taxon>
        <taxon>Spermatophyta</taxon>
        <taxon>Magnoliopsida</taxon>
        <taxon>eudicotyledons</taxon>
        <taxon>Gunneridae</taxon>
        <taxon>Pentapetalae</taxon>
        <taxon>asterids</taxon>
        <taxon>campanulids</taxon>
        <taxon>Asterales</taxon>
        <taxon>Asteraceae</taxon>
        <taxon>Carduoideae</taxon>
        <taxon>Cardueae</taxon>
        <taxon>Arctiinae</taxon>
        <taxon>Arctium</taxon>
    </lineage>
</organism>
<comment type="caution">
    <text evidence="1">The sequence shown here is derived from an EMBL/GenBank/DDBJ whole genome shotgun (WGS) entry which is preliminary data.</text>
</comment>
<gene>
    <name evidence="1" type="ORF">L6452_31196</name>
</gene>
<reference evidence="2" key="1">
    <citation type="journal article" date="2022" name="Mol. Ecol. Resour.">
        <title>The genomes of chicory, endive, great burdock and yacon provide insights into Asteraceae palaeo-polyploidization history and plant inulin production.</title>
        <authorList>
            <person name="Fan W."/>
            <person name="Wang S."/>
            <person name="Wang H."/>
            <person name="Wang A."/>
            <person name="Jiang F."/>
            <person name="Liu H."/>
            <person name="Zhao H."/>
            <person name="Xu D."/>
            <person name="Zhang Y."/>
        </authorList>
    </citation>
    <scope>NUCLEOTIDE SEQUENCE [LARGE SCALE GENOMIC DNA]</scope>
    <source>
        <strain evidence="2">cv. Niubang</strain>
    </source>
</reference>